<dbReference type="GO" id="GO:0005783">
    <property type="term" value="C:endoplasmic reticulum"/>
    <property type="evidence" value="ECO:0007669"/>
    <property type="project" value="TreeGrafter"/>
</dbReference>
<dbReference type="InterPro" id="IPR013216">
    <property type="entry name" value="Methyltransf_11"/>
</dbReference>
<dbReference type="Proteomes" id="UP000785200">
    <property type="component" value="Unassembled WGS sequence"/>
</dbReference>
<dbReference type="SUPFAM" id="SSF53335">
    <property type="entry name" value="S-adenosyl-L-methionine-dependent methyltransferases"/>
    <property type="match status" value="1"/>
</dbReference>
<organism evidence="4 5">
    <name type="scientific">Hyphodiscus hymeniophilus</name>
    <dbReference type="NCBI Taxonomy" id="353542"/>
    <lineage>
        <taxon>Eukaryota</taxon>
        <taxon>Fungi</taxon>
        <taxon>Dikarya</taxon>
        <taxon>Ascomycota</taxon>
        <taxon>Pezizomycotina</taxon>
        <taxon>Leotiomycetes</taxon>
        <taxon>Helotiales</taxon>
        <taxon>Hyphodiscaceae</taxon>
        <taxon>Hyphodiscus</taxon>
    </lineage>
</organism>
<evidence type="ECO:0000313" key="5">
    <source>
        <dbReference type="Proteomes" id="UP000785200"/>
    </source>
</evidence>
<dbReference type="CDD" id="cd02440">
    <property type="entry name" value="AdoMet_MTases"/>
    <property type="match status" value="1"/>
</dbReference>
<evidence type="ECO:0000313" key="4">
    <source>
        <dbReference type="EMBL" id="KAG0652192.1"/>
    </source>
</evidence>
<reference evidence="4" key="1">
    <citation type="submission" date="2019-07" db="EMBL/GenBank/DDBJ databases">
        <title>Hyphodiscus hymeniophilus genome sequencing and assembly.</title>
        <authorList>
            <person name="Kramer G."/>
            <person name="Nodwell J."/>
        </authorList>
    </citation>
    <scope>NUCLEOTIDE SEQUENCE</scope>
    <source>
        <strain evidence="4">ATCC 34498</strain>
    </source>
</reference>
<dbReference type="GO" id="GO:0006696">
    <property type="term" value="P:ergosterol biosynthetic process"/>
    <property type="evidence" value="ECO:0007669"/>
    <property type="project" value="TreeGrafter"/>
</dbReference>
<keyword evidence="5" id="KW-1185">Reference proteome</keyword>
<dbReference type="OrthoDB" id="540004at2759"/>
<evidence type="ECO:0000256" key="2">
    <source>
        <dbReference type="ARBA" id="ARBA00038188"/>
    </source>
</evidence>
<dbReference type="GO" id="GO:0003838">
    <property type="term" value="F:sterol 24-C-methyltransferase activity"/>
    <property type="evidence" value="ECO:0007669"/>
    <property type="project" value="TreeGrafter"/>
</dbReference>
<dbReference type="Gene3D" id="3.40.50.150">
    <property type="entry name" value="Vaccinia Virus protein VP39"/>
    <property type="match status" value="1"/>
</dbReference>
<accession>A0A9P6VRD4</accession>
<dbReference type="InterPro" id="IPR050447">
    <property type="entry name" value="Erg6_SMT_methyltransf"/>
</dbReference>
<feature type="domain" description="Methyltransferase type 11" evidence="3">
    <location>
        <begin position="18"/>
        <end position="104"/>
    </location>
</feature>
<comment type="caution">
    <text evidence="4">The sequence shown here is derived from an EMBL/GenBank/DDBJ whole genome shotgun (WGS) entry which is preliminary data.</text>
</comment>
<sequence>MEDHLFETFSLEKGNRLLDAGCGIGHVAIHTAQRGLHFQGINVVDSTIEDAKRNIRKEDLESAITVRKTDYHHLDGFEDDTFEGAYIMETFVHATDPEAALHELFCTSSITAFADAKLKDTMEQTDKHTSMLSNTCSEEGVLAKILEEAGFKDVVVQNLTKHVTPMFRLLFALAYVPYLFVKLLGLESRFVNTMAGVEGNQGRKFWRYVAISARKS</sequence>
<dbReference type="AlphaFoldDB" id="A0A9P6VRD4"/>
<evidence type="ECO:0000259" key="3">
    <source>
        <dbReference type="Pfam" id="PF08241"/>
    </source>
</evidence>
<comment type="similarity">
    <text evidence="2">Belongs to the class I-like SAM-binding methyltransferase superfamily. Erg6/SMT family.</text>
</comment>
<keyword evidence="1" id="KW-0808">Transferase</keyword>
<dbReference type="EMBL" id="VNKQ01000003">
    <property type="protein sequence ID" value="KAG0652192.1"/>
    <property type="molecule type" value="Genomic_DNA"/>
</dbReference>
<dbReference type="Pfam" id="PF08241">
    <property type="entry name" value="Methyltransf_11"/>
    <property type="match status" value="1"/>
</dbReference>
<dbReference type="PANTHER" id="PTHR44068:SF1">
    <property type="entry name" value="HYPOTHETICAL LOC100005854"/>
    <property type="match status" value="1"/>
</dbReference>
<gene>
    <name evidence="4" type="ORF">D0Z07_0811</name>
</gene>
<proteinExistence type="inferred from homology"/>
<evidence type="ECO:0000256" key="1">
    <source>
        <dbReference type="ARBA" id="ARBA00022679"/>
    </source>
</evidence>
<name>A0A9P6VRD4_9HELO</name>
<protein>
    <submittedName>
        <fullName evidence="4">24-methylenesterol C-methyltransferase 3</fullName>
    </submittedName>
</protein>
<dbReference type="PANTHER" id="PTHR44068">
    <property type="entry name" value="ZGC:194242"/>
    <property type="match status" value="1"/>
</dbReference>
<dbReference type="InterPro" id="IPR029063">
    <property type="entry name" value="SAM-dependent_MTases_sf"/>
</dbReference>